<dbReference type="Pfam" id="PF03992">
    <property type="entry name" value="ABM"/>
    <property type="match status" value="1"/>
</dbReference>
<keyword evidence="3" id="KW-0503">Monooxygenase</keyword>
<gene>
    <name evidence="3" type="ORF">GCM10008939_18740</name>
</gene>
<dbReference type="PANTHER" id="PTHR40057:SF1">
    <property type="entry name" value="SLR1162 PROTEIN"/>
    <property type="match status" value="1"/>
</dbReference>
<keyword evidence="1" id="KW-0472">Membrane</keyword>
<feature type="transmembrane region" description="Helical" evidence="1">
    <location>
        <begin position="131"/>
        <end position="151"/>
    </location>
</feature>
<feature type="domain" description="ABM" evidence="2">
    <location>
        <begin position="18"/>
        <end position="92"/>
    </location>
</feature>
<dbReference type="GO" id="GO:0004497">
    <property type="term" value="F:monooxygenase activity"/>
    <property type="evidence" value="ECO:0007669"/>
    <property type="project" value="UniProtKB-KW"/>
</dbReference>
<dbReference type="PANTHER" id="PTHR40057">
    <property type="entry name" value="SLR1162 PROTEIN"/>
    <property type="match status" value="1"/>
</dbReference>
<keyword evidence="1" id="KW-1133">Transmembrane helix</keyword>
<evidence type="ECO:0000256" key="1">
    <source>
        <dbReference type="SAM" id="Phobius"/>
    </source>
</evidence>
<reference evidence="3" key="2">
    <citation type="submission" date="2020-09" db="EMBL/GenBank/DDBJ databases">
        <authorList>
            <person name="Sun Q."/>
            <person name="Ohkuma M."/>
        </authorList>
    </citation>
    <scope>NUCLEOTIDE SEQUENCE</scope>
    <source>
        <strain evidence="3">JCM 14371</strain>
    </source>
</reference>
<organism evidence="3 4">
    <name type="scientific">Deinococcus aquiradiocola</name>
    <dbReference type="NCBI Taxonomy" id="393059"/>
    <lineage>
        <taxon>Bacteria</taxon>
        <taxon>Thermotogati</taxon>
        <taxon>Deinococcota</taxon>
        <taxon>Deinococci</taxon>
        <taxon>Deinococcales</taxon>
        <taxon>Deinococcaceae</taxon>
        <taxon>Deinococcus</taxon>
    </lineage>
</organism>
<evidence type="ECO:0000259" key="2">
    <source>
        <dbReference type="Pfam" id="PF03992"/>
    </source>
</evidence>
<sequence>MTLPPTLPPGGTHPIGDPVSLVVRRQVRPGHEAAFEDLIGELVRLLSTWPGHRGTGVIRPPAGLYEYLMVVRFDDVGHAAAWQASPQRQAWLDRLAPHLDGETSIEHQPGLEFWFTPPGSPVLAQPRRWKMTAVTVLALYPTSLAITLLVGPSLAHLPLPLRSLLQSLLVVPLMTYAVMPWATRTFRRWLKP</sequence>
<evidence type="ECO:0000313" key="3">
    <source>
        <dbReference type="EMBL" id="GGJ74656.1"/>
    </source>
</evidence>
<dbReference type="InterPro" id="IPR007138">
    <property type="entry name" value="ABM_dom"/>
</dbReference>
<dbReference type="SUPFAM" id="SSF54909">
    <property type="entry name" value="Dimeric alpha+beta barrel"/>
    <property type="match status" value="1"/>
</dbReference>
<feature type="transmembrane region" description="Helical" evidence="1">
    <location>
        <begin position="163"/>
        <end position="182"/>
    </location>
</feature>
<name>A0A917PFQ0_9DEIO</name>
<dbReference type="RefSeq" id="WP_229670903.1">
    <property type="nucleotide sequence ID" value="NZ_BMOE01000005.1"/>
</dbReference>
<comment type="caution">
    <text evidence="3">The sequence shown here is derived from an EMBL/GenBank/DDBJ whole genome shotgun (WGS) entry which is preliminary data.</text>
</comment>
<evidence type="ECO:0000313" key="4">
    <source>
        <dbReference type="Proteomes" id="UP000635726"/>
    </source>
</evidence>
<dbReference type="InterPro" id="IPR038762">
    <property type="entry name" value="ABM_predict"/>
</dbReference>
<reference evidence="3" key="1">
    <citation type="journal article" date="2014" name="Int. J. Syst. Evol. Microbiol.">
        <title>Complete genome sequence of Corynebacterium casei LMG S-19264T (=DSM 44701T), isolated from a smear-ripened cheese.</title>
        <authorList>
            <consortium name="US DOE Joint Genome Institute (JGI-PGF)"/>
            <person name="Walter F."/>
            <person name="Albersmeier A."/>
            <person name="Kalinowski J."/>
            <person name="Ruckert C."/>
        </authorList>
    </citation>
    <scope>NUCLEOTIDE SEQUENCE</scope>
    <source>
        <strain evidence="3">JCM 14371</strain>
    </source>
</reference>
<dbReference type="InterPro" id="IPR011008">
    <property type="entry name" value="Dimeric_a/b-barrel"/>
</dbReference>
<proteinExistence type="predicted"/>
<dbReference type="Gene3D" id="3.30.70.100">
    <property type="match status" value="1"/>
</dbReference>
<dbReference type="AlphaFoldDB" id="A0A917PFQ0"/>
<protein>
    <submittedName>
        <fullName evidence="3">Antibiotic biosynthesis monooxygenase</fullName>
    </submittedName>
</protein>
<accession>A0A917PFQ0</accession>
<keyword evidence="4" id="KW-1185">Reference proteome</keyword>
<dbReference type="EMBL" id="BMOE01000005">
    <property type="protein sequence ID" value="GGJ74656.1"/>
    <property type="molecule type" value="Genomic_DNA"/>
</dbReference>
<dbReference type="Proteomes" id="UP000635726">
    <property type="component" value="Unassembled WGS sequence"/>
</dbReference>
<keyword evidence="3" id="KW-0560">Oxidoreductase</keyword>
<keyword evidence="1" id="KW-0812">Transmembrane</keyword>